<keyword evidence="2" id="KW-1185">Reference proteome</keyword>
<reference evidence="1 2" key="1">
    <citation type="submission" date="2015-11" db="EMBL/GenBank/DDBJ databases">
        <title>Butyribacter intestini gen. nov., sp. nov., a butyric acid-producing bacterium of the family Lachnospiraceae isolated from the human faeces.</title>
        <authorList>
            <person name="Zou Y."/>
            <person name="Xue W."/>
            <person name="Luo G."/>
            <person name="Lv M."/>
        </authorList>
    </citation>
    <scope>NUCLEOTIDE SEQUENCE [LARGE SCALE GENOMIC DNA]</scope>
    <source>
        <strain evidence="1 2">ACET-33324</strain>
    </source>
</reference>
<sequence length="242" mass="28419">MKRQIRRGVFETNSSSQHSLCIMKKDEHYTPEEILYDIWLGKDRETGEENCVWGIWDHDMNFGRSPFRALGSFHDKWLYACASLVHEYNDDTYKELVEVALKYVPGLKKIEIPMISDSIADKNHESNKDSEFAQKYGKTEDELNEYLEQKEKDWGIETIEYWEGNNGYFHFEKPYTGYVDENILSGFLEKEGITLEEYLTNKKYVVIQDGDEYGYFGDMKRSGLINLDAIDHEYPIAYGTED</sequence>
<dbReference type="OrthoDB" id="3035570at2"/>
<proteinExistence type="predicted"/>
<gene>
    <name evidence="1" type="ORF">ASU35_16385</name>
</gene>
<organism evidence="1 2">
    <name type="scientific">Acetivibrio ethanolgignens</name>
    <dbReference type="NCBI Taxonomy" id="290052"/>
    <lineage>
        <taxon>Bacteria</taxon>
        <taxon>Bacillati</taxon>
        <taxon>Bacillota</taxon>
        <taxon>Clostridia</taxon>
        <taxon>Eubacteriales</taxon>
        <taxon>Oscillospiraceae</taxon>
        <taxon>Acetivibrio</taxon>
    </lineage>
</organism>
<protein>
    <submittedName>
        <fullName evidence="1">Uncharacterized protein</fullName>
    </submittedName>
</protein>
<evidence type="ECO:0000313" key="2">
    <source>
        <dbReference type="Proteomes" id="UP000054874"/>
    </source>
</evidence>
<dbReference type="Proteomes" id="UP000054874">
    <property type="component" value="Unassembled WGS sequence"/>
</dbReference>
<accession>A0A0V8QAH1</accession>
<evidence type="ECO:0000313" key="1">
    <source>
        <dbReference type="EMBL" id="KSV57406.1"/>
    </source>
</evidence>
<dbReference type="AlphaFoldDB" id="A0A0V8QAH1"/>
<comment type="caution">
    <text evidence="1">The sequence shown here is derived from an EMBL/GenBank/DDBJ whole genome shotgun (WGS) entry which is preliminary data.</text>
</comment>
<dbReference type="STRING" id="290052.ASU35_16385"/>
<dbReference type="EMBL" id="LNAM01000223">
    <property type="protein sequence ID" value="KSV57406.1"/>
    <property type="molecule type" value="Genomic_DNA"/>
</dbReference>
<dbReference type="RefSeq" id="WP_058354355.1">
    <property type="nucleotide sequence ID" value="NZ_CABMMD010000223.1"/>
</dbReference>
<name>A0A0V8QAH1_9FIRM</name>